<dbReference type="CDD" id="cd14264">
    <property type="entry name" value="DAGK_IM"/>
    <property type="match status" value="1"/>
</dbReference>
<keyword evidence="18 22" id="KW-0472">Membrane</keyword>
<organism evidence="23 24">
    <name type="scientific">Geodia barretti</name>
    <name type="common">Barrett's horny sponge</name>
    <dbReference type="NCBI Taxonomy" id="519541"/>
    <lineage>
        <taxon>Eukaryota</taxon>
        <taxon>Metazoa</taxon>
        <taxon>Porifera</taxon>
        <taxon>Demospongiae</taxon>
        <taxon>Heteroscleromorpha</taxon>
        <taxon>Tetractinellida</taxon>
        <taxon>Astrophorina</taxon>
        <taxon>Geodiidae</taxon>
        <taxon>Geodia</taxon>
    </lineage>
</organism>
<evidence type="ECO:0000256" key="2">
    <source>
        <dbReference type="ARBA" id="ARBA00004429"/>
    </source>
</evidence>
<evidence type="ECO:0000256" key="3">
    <source>
        <dbReference type="ARBA" id="ARBA00005967"/>
    </source>
</evidence>
<keyword evidence="8" id="KW-0997">Cell inner membrane</keyword>
<evidence type="ECO:0000256" key="13">
    <source>
        <dbReference type="ARBA" id="ARBA00022777"/>
    </source>
</evidence>
<evidence type="ECO:0000256" key="20">
    <source>
        <dbReference type="ARBA" id="ARBA00023264"/>
    </source>
</evidence>
<gene>
    <name evidence="23" type="ORF">GBAR_LOCUS30640</name>
</gene>
<dbReference type="Proteomes" id="UP001174909">
    <property type="component" value="Unassembled WGS sequence"/>
</dbReference>
<evidence type="ECO:0000256" key="14">
    <source>
        <dbReference type="ARBA" id="ARBA00022840"/>
    </source>
</evidence>
<dbReference type="InterPro" id="IPR000829">
    <property type="entry name" value="DAGK"/>
</dbReference>
<keyword evidence="20" id="KW-1208">Phospholipid metabolism</keyword>
<feature type="transmembrane region" description="Helical" evidence="22">
    <location>
        <begin position="56"/>
        <end position="76"/>
    </location>
</feature>
<protein>
    <recommendedName>
        <fullName evidence="5">Diacylglycerol kinase</fullName>
        <ecNumber evidence="4">2.7.1.107</ecNumber>
    </recommendedName>
    <alternativeName>
        <fullName evidence="21">Diglyceride kinase</fullName>
    </alternativeName>
</protein>
<evidence type="ECO:0000256" key="21">
    <source>
        <dbReference type="ARBA" id="ARBA00031546"/>
    </source>
</evidence>
<dbReference type="GO" id="GO:0046872">
    <property type="term" value="F:metal ion binding"/>
    <property type="evidence" value="ECO:0007669"/>
    <property type="project" value="UniProtKB-KW"/>
</dbReference>
<dbReference type="GO" id="GO:0006654">
    <property type="term" value="P:phosphatidic acid biosynthetic process"/>
    <property type="evidence" value="ECO:0007669"/>
    <property type="project" value="InterPro"/>
</dbReference>
<keyword evidence="24" id="KW-1185">Reference proteome</keyword>
<evidence type="ECO:0000256" key="8">
    <source>
        <dbReference type="ARBA" id="ARBA00022519"/>
    </source>
</evidence>
<keyword evidence="16 22" id="KW-1133">Transmembrane helix</keyword>
<proteinExistence type="inferred from homology"/>
<evidence type="ECO:0000256" key="12">
    <source>
        <dbReference type="ARBA" id="ARBA00022741"/>
    </source>
</evidence>
<evidence type="ECO:0000256" key="4">
    <source>
        <dbReference type="ARBA" id="ARBA00012133"/>
    </source>
</evidence>
<name>A0AA35XKM2_GEOBA</name>
<evidence type="ECO:0000256" key="22">
    <source>
        <dbReference type="SAM" id="Phobius"/>
    </source>
</evidence>
<dbReference type="GO" id="GO:0005886">
    <property type="term" value="C:plasma membrane"/>
    <property type="evidence" value="ECO:0007669"/>
    <property type="project" value="UniProtKB-SubCell"/>
</dbReference>
<keyword evidence="11" id="KW-0479">Metal-binding</keyword>
<dbReference type="Gene3D" id="1.10.287.3610">
    <property type="match status" value="1"/>
</dbReference>
<keyword evidence="9" id="KW-0808">Transferase</keyword>
<dbReference type="AlphaFoldDB" id="A0AA35XKM2"/>
<evidence type="ECO:0000313" key="23">
    <source>
        <dbReference type="EMBL" id="CAI8056231.1"/>
    </source>
</evidence>
<evidence type="ECO:0000313" key="24">
    <source>
        <dbReference type="Proteomes" id="UP001174909"/>
    </source>
</evidence>
<dbReference type="InterPro" id="IPR036945">
    <property type="entry name" value="DAGK_sf"/>
</dbReference>
<evidence type="ECO:0000256" key="9">
    <source>
        <dbReference type="ARBA" id="ARBA00022679"/>
    </source>
</evidence>
<evidence type="ECO:0000256" key="5">
    <source>
        <dbReference type="ARBA" id="ARBA00017575"/>
    </source>
</evidence>
<evidence type="ECO:0000256" key="18">
    <source>
        <dbReference type="ARBA" id="ARBA00023136"/>
    </source>
</evidence>
<dbReference type="PANTHER" id="PTHR34299">
    <property type="entry name" value="DIACYLGLYCEROL KINASE"/>
    <property type="match status" value="1"/>
</dbReference>
<evidence type="ECO:0000256" key="17">
    <source>
        <dbReference type="ARBA" id="ARBA00023098"/>
    </source>
</evidence>
<comment type="similarity">
    <text evidence="3">Belongs to the bacterial diacylglycerol kinase family.</text>
</comment>
<comment type="cofactor">
    <cofactor evidence="1">
        <name>Mg(2+)</name>
        <dbReference type="ChEBI" id="CHEBI:18420"/>
    </cofactor>
</comment>
<dbReference type="GO" id="GO:0004143">
    <property type="term" value="F:ATP-dependent diacylglycerol kinase activity"/>
    <property type="evidence" value="ECO:0007669"/>
    <property type="project" value="UniProtKB-EC"/>
</dbReference>
<keyword evidence="14" id="KW-0067">ATP-binding</keyword>
<keyword evidence="6" id="KW-1003">Cell membrane</keyword>
<dbReference type="GO" id="GO:0005524">
    <property type="term" value="F:ATP binding"/>
    <property type="evidence" value="ECO:0007669"/>
    <property type="project" value="UniProtKB-KW"/>
</dbReference>
<keyword evidence="10 22" id="KW-0812">Transmembrane</keyword>
<comment type="subcellular location">
    <subcellularLocation>
        <location evidence="2">Cell inner membrane</location>
        <topology evidence="2">Multi-pass membrane protein</topology>
    </subcellularLocation>
</comment>
<reference evidence="23" key="1">
    <citation type="submission" date="2023-03" db="EMBL/GenBank/DDBJ databases">
        <authorList>
            <person name="Steffen K."/>
            <person name="Cardenas P."/>
        </authorList>
    </citation>
    <scope>NUCLEOTIDE SEQUENCE</scope>
</reference>
<dbReference type="Pfam" id="PF01219">
    <property type="entry name" value="DAGK_prokar"/>
    <property type="match status" value="1"/>
</dbReference>
<keyword evidence="19" id="KW-0594">Phospholipid biosynthesis</keyword>
<evidence type="ECO:0000256" key="1">
    <source>
        <dbReference type="ARBA" id="ARBA00001946"/>
    </source>
</evidence>
<evidence type="ECO:0000256" key="6">
    <source>
        <dbReference type="ARBA" id="ARBA00022475"/>
    </source>
</evidence>
<sequence>MAGRTLDFGRILRATRYSLAGLRSAIRGEAAFRQELILALVLTPVAIWLGDNGVERALMIAALLVVLIVELVNSAIEAVVDRVGTEFHDLSGRAKDLGSAAVFISLLSVPIVWGLVLLG</sequence>
<keyword evidence="7" id="KW-0444">Lipid biosynthesis</keyword>
<keyword evidence="17" id="KW-0443">Lipid metabolism</keyword>
<evidence type="ECO:0000256" key="7">
    <source>
        <dbReference type="ARBA" id="ARBA00022516"/>
    </source>
</evidence>
<dbReference type="PROSITE" id="PS01069">
    <property type="entry name" value="DAGK_PROKAR"/>
    <property type="match status" value="1"/>
</dbReference>
<keyword evidence="13 23" id="KW-0418">Kinase</keyword>
<dbReference type="InterPro" id="IPR033718">
    <property type="entry name" value="DAGK_prok"/>
</dbReference>
<comment type="caution">
    <text evidence="23">The sequence shown here is derived from an EMBL/GenBank/DDBJ whole genome shotgun (WGS) entry which is preliminary data.</text>
</comment>
<accession>A0AA35XKM2</accession>
<evidence type="ECO:0000256" key="10">
    <source>
        <dbReference type="ARBA" id="ARBA00022692"/>
    </source>
</evidence>
<evidence type="ECO:0000256" key="19">
    <source>
        <dbReference type="ARBA" id="ARBA00023209"/>
    </source>
</evidence>
<keyword evidence="12" id="KW-0547">Nucleotide-binding</keyword>
<dbReference type="PANTHER" id="PTHR34299:SF1">
    <property type="entry name" value="DIACYLGLYCEROL KINASE"/>
    <property type="match status" value="1"/>
</dbReference>
<dbReference type="EMBL" id="CASHTH010004338">
    <property type="protein sequence ID" value="CAI8056231.1"/>
    <property type="molecule type" value="Genomic_DNA"/>
</dbReference>
<evidence type="ECO:0000256" key="11">
    <source>
        <dbReference type="ARBA" id="ARBA00022723"/>
    </source>
</evidence>
<feature type="transmembrane region" description="Helical" evidence="22">
    <location>
        <begin position="97"/>
        <end position="118"/>
    </location>
</feature>
<dbReference type="EC" id="2.7.1.107" evidence="4"/>
<evidence type="ECO:0000256" key="15">
    <source>
        <dbReference type="ARBA" id="ARBA00022842"/>
    </source>
</evidence>
<keyword evidence="15" id="KW-0460">Magnesium</keyword>
<evidence type="ECO:0000256" key="16">
    <source>
        <dbReference type="ARBA" id="ARBA00022989"/>
    </source>
</evidence>